<evidence type="ECO:0000256" key="1">
    <source>
        <dbReference type="SAM" id="MobiDB-lite"/>
    </source>
</evidence>
<feature type="region of interest" description="Disordered" evidence="1">
    <location>
        <begin position="217"/>
        <end position="236"/>
    </location>
</feature>
<keyword evidence="2" id="KW-0732">Signal</keyword>
<organism evidence="3 4">
    <name type="scientific">Streptomyces canus</name>
    <dbReference type="NCBI Taxonomy" id="58343"/>
    <lineage>
        <taxon>Bacteria</taxon>
        <taxon>Bacillati</taxon>
        <taxon>Actinomycetota</taxon>
        <taxon>Actinomycetes</taxon>
        <taxon>Kitasatosporales</taxon>
        <taxon>Streptomycetaceae</taxon>
        <taxon>Streptomyces</taxon>
        <taxon>Streptomyces aurantiacus group</taxon>
    </lineage>
</organism>
<feature type="signal peptide" evidence="2">
    <location>
        <begin position="1"/>
        <end position="26"/>
    </location>
</feature>
<protein>
    <submittedName>
        <fullName evidence="3">Uncharacterized protein</fullName>
    </submittedName>
</protein>
<dbReference type="EMBL" id="JAUSZV010000005">
    <property type="protein sequence ID" value="MDQ0908154.1"/>
    <property type="molecule type" value="Genomic_DNA"/>
</dbReference>
<feature type="compositionally biased region" description="Basic and acidic residues" evidence="1">
    <location>
        <begin position="224"/>
        <end position="236"/>
    </location>
</feature>
<proteinExistence type="predicted"/>
<sequence>MRLGPRRALVALATVVGAVTVLGAAAAAAAAQQTRGGAGLDRPDLAMVVTGGSGRTEAVRSDEPYFTRLWQLLQPTYPGTEQVPGAWEEGRYPAVRFTVVWGLTGVGGWPRTDSAPGGDVAVARQDQLFLTGDGTPWVRSDPAPEREDDDIRWHRAPQAVFDRLDRAGLVGGPAEGQEKEGAKTSAGPEHGVWWAVPGLVVGFAAGVGGTRLIRRAAVGPGAEPPRDEPRQELIDL</sequence>
<gene>
    <name evidence="3" type="ORF">QFZ22_004139</name>
</gene>
<reference evidence="3" key="1">
    <citation type="submission" date="2023-07" db="EMBL/GenBank/DDBJ databases">
        <title>Comparative genomics of wheat-associated soil bacteria to identify genetic determinants of phenazine resistance.</title>
        <authorList>
            <person name="Mouncey N."/>
        </authorList>
    </citation>
    <scope>NUCLEOTIDE SEQUENCE</scope>
    <source>
        <strain evidence="3">V4I22</strain>
    </source>
</reference>
<evidence type="ECO:0000313" key="3">
    <source>
        <dbReference type="EMBL" id="MDQ0908154.1"/>
    </source>
</evidence>
<evidence type="ECO:0000256" key="2">
    <source>
        <dbReference type="SAM" id="SignalP"/>
    </source>
</evidence>
<comment type="caution">
    <text evidence="3">The sequence shown here is derived from an EMBL/GenBank/DDBJ whole genome shotgun (WGS) entry which is preliminary data.</text>
</comment>
<feature type="region of interest" description="Disordered" evidence="1">
    <location>
        <begin position="169"/>
        <end position="188"/>
    </location>
</feature>
<feature type="chain" id="PRO_5043868959" evidence="2">
    <location>
        <begin position="27"/>
        <end position="236"/>
    </location>
</feature>
<dbReference type="Proteomes" id="UP001234216">
    <property type="component" value="Unassembled WGS sequence"/>
</dbReference>
<evidence type="ECO:0000313" key="4">
    <source>
        <dbReference type="Proteomes" id="UP001234216"/>
    </source>
</evidence>
<name>A0AAW8FEI0_9ACTN</name>
<accession>A0AAW8FEI0</accession>
<dbReference type="AlphaFoldDB" id="A0AAW8FEI0"/>